<dbReference type="InterPro" id="IPR007016">
    <property type="entry name" value="O-antigen_ligase-rel_domated"/>
</dbReference>
<dbReference type="Proteomes" id="UP001054925">
    <property type="component" value="Unassembled WGS sequence"/>
</dbReference>
<dbReference type="GO" id="GO:0016020">
    <property type="term" value="C:membrane"/>
    <property type="evidence" value="ECO:0007669"/>
    <property type="project" value="UniProtKB-SubCell"/>
</dbReference>
<feature type="domain" description="O-antigen ligase-related" evidence="6">
    <location>
        <begin position="28"/>
        <end position="165"/>
    </location>
</feature>
<evidence type="ECO:0000259" key="6">
    <source>
        <dbReference type="Pfam" id="PF04932"/>
    </source>
</evidence>
<gene>
    <name evidence="7" type="ORF">CAT723_04910</name>
</gene>
<comment type="subcellular location">
    <subcellularLocation>
        <location evidence="1">Membrane</location>
        <topology evidence="1">Multi-pass membrane protein</topology>
    </subcellularLocation>
</comment>
<feature type="transmembrane region" description="Helical" evidence="5">
    <location>
        <begin position="61"/>
        <end position="83"/>
    </location>
</feature>
<dbReference type="EMBL" id="BQKK01000001">
    <property type="protein sequence ID" value="GJN42012.1"/>
    <property type="molecule type" value="Genomic_DNA"/>
</dbReference>
<dbReference type="PANTHER" id="PTHR37422:SF21">
    <property type="entry name" value="EXOQ-LIKE PROTEIN"/>
    <property type="match status" value="1"/>
</dbReference>
<comment type="caution">
    <text evidence="7">The sequence shown here is derived from an EMBL/GenBank/DDBJ whole genome shotgun (WGS) entry which is preliminary data.</text>
</comment>
<accession>A0AAV5G6Q5</accession>
<feature type="transmembrane region" description="Helical" evidence="5">
    <location>
        <begin position="159"/>
        <end position="179"/>
    </location>
</feature>
<sequence length="265" mass="29009">MLGVIAAVTFTIGVGIALEKRRLILWLILLIPLANVLLSESRTALVAIFVGVLWAVVRSKIILLIPLGFGVVLTSLVFAVAGINHFGGTIERFTESEEGDLLNSRTQAWQEVIWNIQENPLGAGWAAGRVAMEQFYNMGYTSSGIFTMHNSWFQIFNELGWVGFIPISLLIYATIRVALQADASGFGFGLVATILTGSMIHITESVMFGIGQPYPYIFWAAVLGATMSVPTKTKLPQHPNEKFPLPNRFHASNWNQSGSSPLVMP</sequence>
<dbReference type="Pfam" id="PF04932">
    <property type="entry name" value="Wzy_C"/>
    <property type="match status" value="1"/>
</dbReference>
<evidence type="ECO:0000313" key="7">
    <source>
        <dbReference type="EMBL" id="GJN42012.1"/>
    </source>
</evidence>
<dbReference type="PANTHER" id="PTHR37422">
    <property type="entry name" value="TEICHURONIC ACID BIOSYNTHESIS PROTEIN TUAE"/>
    <property type="match status" value="1"/>
</dbReference>
<evidence type="ECO:0000313" key="8">
    <source>
        <dbReference type="Proteomes" id="UP001054925"/>
    </source>
</evidence>
<evidence type="ECO:0000256" key="2">
    <source>
        <dbReference type="ARBA" id="ARBA00022692"/>
    </source>
</evidence>
<proteinExistence type="predicted"/>
<feature type="transmembrane region" description="Helical" evidence="5">
    <location>
        <begin position="186"/>
        <end position="210"/>
    </location>
</feature>
<organism evidence="7 8">
    <name type="scientific">Corynebacterium ammoniagenes</name>
    <name type="common">Brevibacterium ammoniagenes</name>
    <dbReference type="NCBI Taxonomy" id="1697"/>
    <lineage>
        <taxon>Bacteria</taxon>
        <taxon>Bacillati</taxon>
        <taxon>Actinomycetota</taxon>
        <taxon>Actinomycetes</taxon>
        <taxon>Mycobacteriales</taxon>
        <taxon>Corynebacteriaceae</taxon>
        <taxon>Corynebacterium</taxon>
    </lineage>
</organism>
<evidence type="ECO:0000256" key="4">
    <source>
        <dbReference type="ARBA" id="ARBA00023136"/>
    </source>
</evidence>
<dbReference type="AlphaFoldDB" id="A0AAV5G6Q5"/>
<keyword evidence="3 5" id="KW-1133">Transmembrane helix</keyword>
<evidence type="ECO:0000256" key="3">
    <source>
        <dbReference type="ARBA" id="ARBA00022989"/>
    </source>
</evidence>
<dbReference type="InterPro" id="IPR051533">
    <property type="entry name" value="WaaL-like"/>
</dbReference>
<evidence type="ECO:0000256" key="5">
    <source>
        <dbReference type="SAM" id="Phobius"/>
    </source>
</evidence>
<keyword evidence="4 5" id="KW-0472">Membrane</keyword>
<feature type="transmembrane region" description="Helical" evidence="5">
    <location>
        <begin position="27"/>
        <end position="54"/>
    </location>
</feature>
<name>A0AAV5G6Q5_CORAM</name>
<keyword evidence="2 5" id="KW-0812">Transmembrane</keyword>
<evidence type="ECO:0000256" key="1">
    <source>
        <dbReference type="ARBA" id="ARBA00004141"/>
    </source>
</evidence>
<reference evidence="7" key="1">
    <citation type="submission" date="2021-12" db="EMBL/GenBank/DDBJ databases">
        <title>Draft genome sequence of Corynebacterium ammoniagenes strain T-723.</title>
        <authorList>
            <person name="Matsuzawa M."/>
            <person name="Hiratani M."/>
            <person name="Abe I."/>
            <person name="Tsuji Y."/>
            <person name="Nakamura J."/>
        </authorList>
    </citation>
    <scope>NUCLEOTIDE SEQUENCE</scope>
    <source>
        <strain evidence="7">T-723</strain>
    </source>
</reference>
<protein>
    <recommendedName>
        <fullName evidence="6">O-antigen ligase-related domain-containing protein</fullName>
    </recommendedName>
</protein>